<dbReference type="SUPFAM" id="SSF50475">
    <property type="entry name" value="FMN-binding split barrel"/>
    <property type="match status" value="1"/>
</dbReference>
<dbReference type="SMART" id="SM00903">
    <property type="entry name" value="Flavin_Reduct"/>
    <property type="match status" value="1"/>
</dbReference>
<reference evidence="3 4" key="1">
    <citation type="submission" date="2014-12" db="EMBL/GenBank/DDBJ databases">
        <title>16Stimator: statistical estimation of ribosomal gene copy numbers from draft genome assemblies.</title>
        <authorList>
            <person name="Perisin M.A."/>
            <person name="Vetter M."/>
            <person name="Gilbert J.A."/>
            <person name="Bergelson J."/>
        </authorList>
    </citation>
    <scope>NUCLEOTIDE SEQUENCE [LARGE SCALE GENOMIC DNA]</scope>
    <source>
        <strain evidence="3 4">MEJ076</strain>
    </source>
</reference>
<dbReference type="InterPro" id="IPR050268">
    <property type="entry name" value="NADH-dep_flavin_reductase"/>
</dbReference>
<organism evidence="3 4">
    <name type="scientific">Agrobacterium tumefaciens</name>
    <dbReference type="NCBI Taxonomy" id="358"/>
    <lineage>
        <taxon>Bacteria</taxon>
        <taxon>Pseudomonadati</taxon>
        <taxon>Pseudomonadota</taxon>
        <taxon>Alphaproteobacteria</taxon>
        <taxon>Hyphomicrobiales</taxon>
        <taxon>Rhizobiaceae</taxon>
        <taxon>Rhizobium/Agrobacterium group</taxon>
        <taxon>Agrobacterium</taxon>
        <taxon>Agrobacterium tumefaciens complex</taxon>
    </lineage>
</organism>
<dbReference type="InterPro" id="IPR012349">
    <property type="entry name" value="Split_barrel_FMN-bd"/>
</dbReference>
<proteinExistence type="predicted"/>
<dbReference type="Gene3D" id="2.30.110.10">
    <property type="entry name" value="Electron Transport, Fmn-binding Protein, Chain A"/>
    <property type="match status" value="1"/>
</dbReference>
<comment type="caution">
    <text evidence="3">The sequence shown here is derived from an EMBL/GenBank/DDBJ whole genome shotgun (WGS) entry which is preliminary data.</text>
</comment>
<dbReference type="EMBL" id="JXQV01000006">
    <property type="protein sequence ID" value="KIQ03717.1"/>
    <property type="molecule type" value="Genomic_DNA"/>
</dbReference>
<accession>A0A0D0JCS2</accession>
<dbReference type="GO" id="GO:0042602">
    <property type="term" value="F:riboflavin reductase (NADPH) activity"/>
    <property type="evidence" value="ECO:0007669"/>
    <property type="project" value="TreeGrafter"/>
</dbReference>
<name>A0A0D0JCS2_AGRTU</name>
<evidence type="ECO:0000256" key="1">
    <source>
        <dbReference type="ARBA" id="ARBA00023002"/>
    </source>
</evidence>
<protein>
    <submittedName>
        <fullName evidence="3">Flavin reductase</fullName>
    </submittedName>
</protein>
<evidence type="ECO:0000259" key="2">
    <source>
        <dbReference type="SMART" id="SM00903"/>
    </source>
</evidence>
<keyword evidence="1" id="KW-0560">Oxidoreductase</keyword>
<dbReference type="InterPro" id="IPR002563">
    <property type="entry name" value="Flavin_Rdtase-like_dom"/>
</dbReference>
<dbReference type="GO" id="GO:0010181">
    <property type="term" value="F:FMN binding"/>
    <property type="evidence" value="ECO:0007669"/>
    <property type="project" value="InterPro"/>
</dbReference>
<dbReference type="GO" id="GO:0006208">
    <property type="term" value="P:pyrimidine nucleobase catabolic process"/>
    <property type="evidence" value="ECO:0007669"/>
    <property type="project" value="TreeGrafter"/>
</dbReference>
<dbReference type="AlphaFoldDB" id="A0A0D0JCS2"/>
<feature type="domain" description="Flavin reductase like" evidence="2">
    <location>
        <begin position="18"/>
        <end position="163"/>
    </location>
</feature>
<evidence type="ECO:0000313" key="3">
    <source>
        <dbReference type="EMBL" id="KIQ03717.1"/>
    </source>
</evidence>
<sequence length="172" mass="18564">MNNPVPLPKEAQDFRNGMSRLGAAVNLVTTDGPAGRHGLTVSAVCSVTDTPPTLLVCINRNAFSHNAFIENGVIGINVLASSHQELSRSFARWTGEERFSSEDWIALKSGAPILADASVAFDCKIVSREEKGTHSVIFCEVLETSVRDDHCSGLIWFDRNFHTLPAAAPTAV</sequence>
<dbReference type="Pfam" id="PF01613">
    <property type="entry name" value="Flavin_Reduct"/>
    <property type="match status" value="1"/>
</dbReference>
<dbReference type="PANTHER" id="PTHR30466:SF1">
    <property type="entry name" value="FMN REDUCTASE (NADH) RUTF"/>
    <property type="match status" value="1"/>
</dbReference>
<evidence type="ECO:0000313" key="4">
    <source>
        <dbReference type="Proteomes" id="UP000035017"/>
    </source>
</evidence>
<gene>
    <name evidence="3" type="ORF">RU07_06810</name>
</gene>
<dbReference type="Proteomes" id="UP000035017">
    <property type="component" value="Unassembled WGS sequence"/>
</dbReference>
<dbReference type="PANTHER" id="PTHR30466">
    <property type="entry name" value="FLAVIN REDUCTASE"/>
    <property type="match status" value="1"/>
</dbReference>